<evidence type="ECO:0000313" key="1">
    <source>
        <dbReference type="EMBL" id="KOF72599.1"/>
    </source>
</evidence>
<sequence length="159" mass="18313">MSNLYPNVNNITHQQLSVFTITTAEYISWLKVHDLLNHPLNCPICYILESTDVWDWKLLMNMTLQRKPWRIGATFAVTYARNTYSEGEGANRIVEIDESVFVKREYHVGHVIKTQWVFGAIERDIRRCLLVAVADRTADTLLAVIQDHILPATTIISEL</sequence>
<dbReference type="PANTHER" id="PTHR47163">
    <property type="entry name" value="DDE_TNP_IS1595 DOMAIN-CONTAINING PROTEIN"/>
    <property type="match status" value="1"/>
</dbReference>
<accession>A0A0L8G6Y8</accession>
<organism evidence="1">
    <name type="scientific">Octopus bimaculoides</name>
    <name type="common">California two-spotted octopus</name>
    <dbReference type="NCBI Taxonomy" id="37653"/>
    <lineage>
        <taxon>Eukaryota</taxon>
        <taxon>Metazoa</taxon>
        <taxon>Spiralia</taxon>
        <taxon>Lophotrochozoa</taxon>
        <taxon>Mollusca</taxon>
        <taxon>Cephalopoda</taxon>
        <taxon>Coleoidea</taxon>
        <taxon>Octopodiformes</taxon>
        <taxon>Octopoda</taxon>
        <taxon>Incirrata</taxon>
        <taxon>Octopodidae</taxon>
        <taxon>Octopus</taxon>
    </lineage>
</organism>
<dbReference type="EMBL" id="KQ423590">
    <property type="protein sequence ID" value="KOF72599.1"/>
    <property type="molecule type" value="Genomic_DNA"/>
</dbReference>
<dbReference type="PANTHER" id="PTHR47163:SF2">
    <property type="entry name" value="SI:DKEY-17M8.2"/>
    <property type="match status" value="1"/>
</dbReference>
<dbReference type="STRING" id="37653.A0A0L8G6Y8"/>
<evidence type="ECO:0008006" key="2">
    <source>
        <dbReference type="Google" id="ProtNLM"/>
    </source>
</evidence>
<dbReference type="AlphaFoldDB" id="A0A0L8G6Y8"/>
<protein>
    <recommendedName>
        <fullName evidence="2">ISXO2-like transposase domain-containing protein</fullName>
    </recommendedName>
</protein>
<dbReference type="InterPro" id="IPR053164">
    <property type="entry name" value="IS1016-like_transposase"/>
</dbReference>
<name>A0A0L8G6Y8_OCTBM</name>
<reference evidence="1" key="1">
    <citation type="submission" date="2015-07" db="EMBL/GenBank/DDBJ databases">
        <title>MeaNS - Measles Nucleotide Surveillance Program.</title>
        <authorList>
            <person name="Tran T."/>
            <person name="Druce J."/>
        </authorList>
    </citation>
    <scope>NUCLEOTIDE SEQUENCE</scope>
    <source>
        <strain evidence="1">UCB-OBI-ISO-001</strain>
        <tissue evidence="1">Gonad</tissue>
    </source>
</reference>
<proteinExistence type="predicted"/>
<dbReference type="OrthoDB" id="10062329at2759"/>
<gene>
    <name evidence="1" type="ORF">OCBIM_22039225mg</name>
</gene>